<keyword evidence="2" id="KW-1185">Reference proteome</keyword>
<reference evidence="1 2" key="1">
    <citation type="submission" date="2018-08" db="EMBL/GenBank/DDBJ databases">
        <title>Genome and evolution of the arbuscular mycorrhizal fungus Diversispora epigaea (formerly Glomus versiforme) and its bacterial endosymbionts.</title>
        <authorList>
            <person name="Sun X."/>
            <person name="Fei Z."/>
            <person name="Harrison M."/>
        </authorList>
    </citation>
    <scope>NUCLEOTIDE SEQUENCE [LARGE SCALE GENOMIC DNA]</scope>
    <source>
        <strain evidence="1 2">IT104</strain>
    </source>
</reference>
<dbReference type="Proteomes" id="UP000266861">
    <property type="component" value="Unassembled WGS sequence"/>
</dbReference>
<name>A0A397GZ38_9GLOM</name>
<organism evidence="1 2">
    <name type="scientific">Diversispora epigaea</name>
    <dbReference type="NCBI Taxonomy" id="1348612"/>
    <lineage>
        <taxon>Eukaryota</taxon>
        <taxon>Fungi</taxon>
        <taxon>Fungi incertae sedis</taxon>
        <taxon>Mucoromycota</taxon>
        <taxon>Glomeromycotina</taxon>
        <taxon>Glomeromycetes</taxon>
        <taxon>Diversisporales</taxon>
        <taxon>Diversisporaceae</taxon>
        <taxon>Diversispora</taxon>
    </lineage>
</organism>
<dbReference type="AlphaFoldDB" id="A0A397GZ38"/>
<gene>
    <name evidence="1" type="ORF">Glove_423g14</name>
</gene>
<evidence type="ECO:0000313" key="2">
    <source>
        <dbReference type="Proteomes" id="UP000266861"/>
    </source>
</evidence>
<dbReference type="EMBL" id="PQFF01000374">
    <property type="protein sequence ID" value="RHZ54734.1"/>
    <property type="molecule type" value="Genomic_DNA"/>
</dbReference>
<accession>A0A397GZ38</accession>
<sequence>MIFSWDQMNKHYMMSELNYLPKRANLLAKIKKFGGAIKTNSKRENTKSSMKMTSCLLNYCKLKYQLNMKKKEPTAIKNYCQELINQEEEVVVNQQLSNSVIE</sequence>
<proteinExistence type="predicted"/>
<evidence type="ECO:0000313" key="1">
    <source>
        <dbReference type="EMBL" id="RHZ54734.1"/>
    </source>
</evidence>
<protein>
    <submittedName>
        <fullName evidence="1">Uncharacterized protein</fullName>
    </submittedName>
</protein>
<comment type="caution">
    <text evidence="1">The sequence shown here is derived from an EMBL/GenBank/DDBJ whole genome shotgun (WGS) entry which is preliminary data.</text>
</comment>